<comment type="caution">
    <text evidence="6">The sequence shown here is derived from an EMBL/GenBank/DDBJ whole genome shotgun (WGS) entry which is preliminary data.</text>
</comment>
<dbReference type="InterPro" id="IPR002745">
    <property type="entry name" value="Ptrans_KptA/Tpt1"/>
</dbReference>
<dbReference type="Pfam" id="PF01885">
    <property type="entry name" value="PTS_2-RNA"/>
    <property type="match status" value="1"/>
</dbReference>
<dbReference type="SUPFAM" id="SSF56399">
    <property type="entry name" value="ADP-ribosylation"/>
    <property type="match status" value="1"/>
</dbReference>
<comment type="function">
    <text evidence="4 5">Removes the 2'-phosphate from RNA via an intermediate in which the phosphate is ADP-ribosylated by NAD followed by a presumed transesterification to release the RNA and generate ADP-ribose 1''-2''-cyclic phosphate (APPR&gt;P). May function as an ADP-ribosylase.</text>
</comment>
<evidence type="ECO:0000256" key="5">
    <source>
        <dbReference type="HAMAP-Rule" id="MF_00299"/>
    </source>
</evidence>
<protein>
    <recommendedName>
        <fullName evidence="5">Probable RNA 2'-phosphotransferase</fullName>
        <ecNumber evidence="5">2.7.1.-</ecNumber>
    </recommendedName>
</protein>
<evidence type="ECO:0000256" key="3">
    <source>
        <dbReference type="ARBA" id="ARBA00023027"/>
    </source>
</evidence>
<evidence type="ECO:0000313" key="6">
    <source>
        <dbReference type="EMBL" id="NOU85598.1"/>
    </source>
</evidence>
<keyword evidence="7" id="KW-1185">Reference proteome</keyword>
<keyword evidence="2 5" id="KW-0808">Transferase</keyword>
<dbReference type="InterPro" id="IPR042081">
    <property type="entry name" value="RNA_2'-PTrans_C"/>
</dbReference>
<dbReference type="PANTHER" id="PTHR12684:SF2">
    <property type="entry name" value="TRNA 2'-PHOSPHOTRANSFERASE 1"/>
    <property type="match status" value="1"/>
</dbReference>
<dbReference type="Gene3D" id="1.10.10.970">
    <property type="entry name" value="RNA 2'-phosphotransferase, Tpt1/KptA family, N-terminal domain"/>
    <property type="match status" value="1"/>
</dbReference>
<dbReference type="EMBL" id="WHOC01000039">
    <property type="protein sequence ID" value="NOU85598.1"/>
    <property type="molecule type" value="Genomic_DNA"/>
</dbReference>
<evidence type="ECO:0000313" key="7">
    <source>
        <dbReference type="Proteomes" id="UP000658690"/>
    </source>
</evidence>
<sequence>MLHDNVQTKLSKFMSKILRHSPEQFGLSLDPVDGSCKIADLLEVLGVQTKWSEIKVGDIEEVVARCEKQRFEINGDRIRARYGHSHDKVSYTMAVPPLVLYHGTNVQAAPLILKQGLRPMKRQYVHLSEGLHFATLAGKRRGELIILAIDTKKASQAGVVFYYAGNEVLLADAVPAEFCRVYEGEKEVRHND</sequence>
<name>A0ABX1Z0W8_9BACL</name>
<proteinExistence type="inferred from homology"/>
<dbReference type="RefSeq" id="WP_171688918.1">
    <property type="nucleotide sequence ID" value="NZ_WHOC01000039.1"/>
</dbReference>
<gene>
    <name evidence="5" type="primary">kptA</name>
    <name evidence="6" type="ORF">GC102_07375</name>
</gene>
<dbReference type="PANTHER" id="PTHR12684">
    <property type="entry name" value="PUTATIVE PHOSPHOTRANSFERASE"/>
    <property type="match status" value="1"/>
</dbReference>
<evidence type="ECO:0000256" key="4">
    <source>
        <dbReference type="ARBA" id="ARBA00025212"/>
    </source>
</evidence>
<dbReference type="HAMAP" id="MF_00299">
    <property type="entry name" value="KptA"/>
    <property type="match status" value="1"/>
</dbReference>
<evidence type="ECO:0000256" key="2">
    <source>
        <dbReference type="ARBA" id="ARBA00022679"/>
    </source>
</evidence>
<dbReference type="Gene3D" id="3.20.170.30">
    <property type="match status" value="1"/>
</dbReference>
<evidence type="ECO:0000256" key="1">
    <source>
        <dbReference type="ARBA" id="ARBA00009836"/>
    </source>
</evidence>
<dbReference type="InterPro" id="IPR042080">
    <property type="entry name" value="RNA_2'-PTrans_N"/>
</dbReference>
<comment type="similarity">
    <text evidence="1 5">Belongs to the KptA/TPT1 family.</text>
</comment>
<accession>A0ABX1Z0W8</accession>
<organism evidence="6 7">
    <name type="scientific">Paenibacillus germinis</name>
    <dbReference type="NCBI Taxonomy" id="2654979"/>
    <lineage>
        <taxon>Bacteria</taxon>
        <taxon>Bacillati</taxon>
        <taxon>Bacillota</taxon>
        <taxon>Bacilli</taxon>
        <taxon>Bacillales</taxon>
        <taxon>Paenibacillaceae</taxon>
        <taxon>Paenibacillus</taxon>
    </lineage>
</organism>
<dbReference type="EC" id="2.7.1.-" evidence="5"/>
<dbReference type="Proteomes" id="UP000658690">
    <property type="component" value="Unassembled WGS sequence"/>
</dbReference>
<reference evidence="6 7" key="1">
    <citation type="submission" date="2019-10" db="EMBL/GenBank/DDBJ databases">
        <title>Description of Paenibacillus choica sp. nov.</title>
        <authorList>
            <person name="Carlier A."/>
            <person name="Qi S."/>
        </authorList>
    </citation>
    <scope>NUCLEOTIDE SEQUENCE [LARGE SCALE GENOMIC DNA]</scope>
    <source>
        <strain evidence="6 7">LMG 31460</strain>
    </source>
</reference>
<dbReference type="InterPro" id="IPR022928">
    <property type="entry name" value="RNA_2'-PTrans_KptA"/>
</dbReference>
<keyword evidence="3 5" id="KW-0520">NAD</keyword>